<evidence type="ECO:0000256" key="3">
    <source>
        <dbReference type="ARBA" id="ARBA00022452"/>
    </source>
</evidence>
<reference evidence="11 12" key="1">
    <citation type="submission" date="2016-10" db="EMBL/GenBank/DDBJ databases">
        <authorList>
            <person name="de Groot N.N."/>
        </authorList>
    </citation>
    <scope>NUCLEOTIDE SEQUENCE [LARGE SCALE GENOMIC DNA]</scope>
    <source>
        <strain evidence="11 12">DSM 23553</strain>
    </source>
</reference>
<dbReference type="OrthoDB" id="8764943at2"/>
<dbReference type="Pfam" id="PF13715">
    <property type="entry name" value="CarbopepD_reg_2"/>
    <property type="match status" value="1"/>
</dbReference>
<keyword evidence="4 7" id="KW-0812">Transmembrane</keyword>
<dbReference type="InterPro" id="IPR037066">
    <property type="entry name" value="Plug_dom_sf"/>
</dbReference>
<dbReference type="GO" id="GO:0009279">
    <property type="term" value="C:cell outer membrane"/>
    <property type="evidence" value="ECO:0007669"/>
    <property type="project" value="UniProtKB-SubCell"/>
</dbReference>
<keyword evidence="11" id="KW-0675">Receptor</keyword>
<gene>
    <name evidence="11" type="ORF">SAMN04488034_105141</name>
</gene>
<dbReference type="RefSeq" id="WP_093113652.1">
    <property type="nucleotide sequence ID" value="NZ_FNGG01000005.1"/>
</dbReference>
<dbReference type="InterPro" id="IPR008969">
    <property type="entry name" value="CarboxyPept-like_regulatory"/>
</dbReference>
<dbReference type="AlphaFoldDB" id="A0A1H5NUH5"/>
<dbReference type="PANTHER" id="PTHR40980:SF4">
    <property type="entry name" value="TONB-DEPENDENT RECEPTOR-LIKE BETA-BARREL DOMAIN-CONTAINING PROTEIN"/>
    <property type="match status" value="1"/>
</dbReference>
<feature type="domain" description="Outer membrane protein beta-barrel" evidence="10">
    <location>
        <begin position="369"/>
        <end position="759"/>
    </location>
</feature>
<dbReference type="Pfam" id="PF14905">
    <property type="entry name" value="OMP_b-brl_3"/>
    <property type="match status" value="1"/>
</dbReference>
<proteinExistence type="inferred from homology"/>
<name>A0A1H5NUH5_9FLAO</name>
<evidence type="ECO:0000256" key="6">
    <source>
        <dbReference type="ARBA" id="ARBA00023237"/>
    </source>
</evidence>
<dbReference type="PANTHER" id="PTHR40980">
    <property type="entry name" value="PLUG DOMAIN-CONTAINING PROTEIN"/>
    <property type="match status" value="1"/>
</dbReference>
<protein>
    <submittedName>
        <fullName evidence="11">Outer membrane receptor proteins, mostly Fe transport</fullName>
    </submittedName>
</protein>
<evidence type="ECO:0000256" key="1">
    <source>
        <dbReference type="ARBA" id="ARBA00004571"/>
    </source>
</evidence>
<keyword evidence="6 7" id="KW-0998">Cell outer membrane</keyword>
<feature type="chain" id="PRO_5011496796" evidence="8">
    <location>
        <begin position="18"/>
        <end position="784"/>
    </location>
</feature>
<accession>A0A1H5NUH5</accession>
<dbReference type="InterPro" id="IPR041700">
    <property type="entry name" value="OMP_b-brl_3"/>
</dbReference>
<dbReference type="Proteomes" id="UP000199448">
    <property type="component" value="Unassembled WGS sequence"/>
</dbReference>
<dbReference type="PROSITE" id="PS52016">
    <property type="entry name" value="TONB_DEPENDENT_REC_3"/>
    <property type="match status" value="1"/>
</dbReference>
<evidence type="ECO:0000256" key="4">
    <source>
        <dbReference type="ARBA" id="ARBA00022692"/>
    </source>
</evidence>
<keyword evidence="3 7" id="KW-1134">Transmembrane beta strand</keyword>
<evidence type="ECO:0000256" key="5">
    <source>
        <dbReference type="ARBA" id="ARBA00023136"/>
    </source>
</evidence>
<dbReference type="Gene3D" id="2.170.130.10">
    <property type="entry name" value="TonB-dependent receptor, plug domain"/>
    <property type="match status" value="1"/>
</dbReference>
<evidence type="ECO:0000256" key="8">
    <source>
        <dbReference type="SAM" id="SignalP"/>
    </source>
</evidence>
<dbReference type="InterPro" id="IPR036942">
    <property type="entry name" value="Beta-barrel_TonB_sf"/>
</dbReference>
<evidence type="ECO:0000256" key="7">
    <source>
        <dbReference type="PROSITE-ProRule" id="PRU01360"/>
    </source>
</evidence>
<evidence type="ECO:0000313" key="11">
    <source>
        <dbReference type="EMBL" id="SEF04491.1"/>
    </source>
</evidence>
<keyword evidence="2 7" id="KW-0813">Transport</keyword>
<feature type="signal peptide" evidence="8">
    <location>
        <begin position="1"/>
        <end position="17"/>
    </location>
</feature>
<comment type="subcellular location">
    <subcellularLocation>
        <location evidence="1 7">Cell outer membrane</location>
        <topology evidence="1 7">Multi-pass membrane protein</topology>
    </subcellularLocation>
</comment>
<dbReference type="InterPro" id="IPR039426">
    <property type="entry name" value="TonB-dep_rcpt-like"/>
</dbReference>
<keyword evidence="8" id="KW-0732">Signal</keyword>
<comment type="similarity">
    <text evidence="7">Belongs to the TonB-dependent receptor family.</text>
</comment>
<keyword evidence="12" id="KW-1185">Reference proteome</keyword>
<dbReference type="Gene3D" id="2.60.40.1120">
    <property type="entry name" value="Carboxypeptidase-like, regulatory domain"/>
    <property type="match status" value="1"/>
</dbReference>
<evidence type="ECO:0000256" key="2">
    <source>
        <dbReference type="ARBA" id="ARBA00022448"/>
    </source>
</evidence>
<organism evidence="11 12">
    <name type="scientific">Salinimicrobium catena</name>
    <dbReference type="NCBI Taxonomy" id="390640"/>
    <lineage>
        <taxon>Bacteria</taxon>
        <taxon>Pseudomonadati</taxon>
        <taxon>Bacteroidota</taxon>
        <taxon>Flavobacteriia</taxon>
        <taxon>Flavobacteriales</taxon>
        <taxon>Flavobacteriaceae</taxon>
        <taxon>Salinimicrobium</taxon>
    </lineage>
</organism>
<dbReference type="InterPro" id="IPR012910">
    <property type="entry name" value="Plug_dom"/>
</dbReference>
<evidence type="ECO:0000313" key="12">
    <source>
        <dbReference type="Proteomes" id="UP000199448"/>
    </source>
</evidence>
<dbReference type="SUPFAM" id="SSF56935">
    <property type="entry name" value="Porins"/>
    <property type="match status" value="1"/>
</dbReference>
<feature type="domain" description="TonB-dependent receptor plug" evidence="9">
    <location>
        <begin position="146"/>
        <end position="222"/>
    </location>
</feature>
<dbReference type="Pfam" id="PF07715">
    <property type="entry name" value="Plug"/>
    <property type="match status" value="1"/>
</dbReference>
<evidence type="ECO:0000259" key="10">
    <source>
        <dbReference type="Pfam" id="PF14905"/>
    </source>
</evidence>
<dbReference type="Gene3D" id="2.40.170.20">
    <property type="entry name" value="TonB-dependent receptor, beta-barrel domain"/>
    <property type="match status" value="1"/>
</dbReference>
<dbReference type="EMBL" id="FNUG01000005">
    <property type="protein sequence ID" value="SEF04491.1"/>
    <property type="molecule type" value="Genomic_DNA"/>
</dbReference>
<dbReference type="STRING" id="390640.SAMN04488034_105141"/>
<dbReference type="SUPFAM" id="SSF49464">
    <property type="entry name" value="Carboxypeptidase regulatory domain-like"/>
    <property type="match status" value="1"/>
</dbReference>
<evidence type="ECO:0000259" key="9">
    <source>
        <dbReference type="Pfam" id="PF07715"/>
    </source>
</evidence>
<keyword evidence="5 7" id="KW-0472">Membrane</keyword>
<sequence length="784" mass="89018">MKSLILIFALVSASVFGNNTDPAILGSVTGVVMDQQFQEPIPYASISVKNAEGDIVTGTVSSEDGTFSLEKLKEGTYTFQVQFMGYKTYTEEVVISDRKKDFQLGEIFLEADVAQLDDVTVVAERSTIEQRIDRKIINVGKDLTTQGPTASDIMNNIPSVSVDQDGNIALRGSQNVKVLVDGKPSNMDAATLLKTIPSTSIKKIELITNPSAKYDPEGMSGIINIVLHKNTNLGFNGDVSGGVTIGERTSWNGSLNMNYREGKFNFYTNLGANDRKNLLDGHIVNLTDGSGEYHDLLFGNRSYLGKFGVDFYLNERNTLSFFTRQNKFYEDFDGTVDVRYPNEPDRNYSQLFDTDQENISSTYNFVFLHDFEKEGHNLGFEVDYNEYTNEEEAFYSYAGNAVASPYQDDLVKDRFNTIANLDYVNPLSEKSKLELGAEARLLRIRNDYESTNEFINSTLYDYHRNIYSFYSTFGQDFGKWAYQVGARLENYNVEAIEEEAVIYEDDYLTLYPSAFVTYVPGEKNSFQVSYSRRVDRPSFGQVNPVRQFSTPRLTIVGNPELQPEFTNSYELNYTRKFGRNSLTAGVFYRRTTDDIIQTMAIDPQDEENIILTFANVGDNDLYGLEFSANLNPYRFWDLNASFNLYSQTLSGFIGTEYIEDENTNYRIQVNNTFKVTDRFRLQLFGMYNSPHSTLQFDIEDSYFFNAGARYSFWEDRASISLNVNDIFDTMSQDISTTRPLPQEGSFMPDTQTVYAGFSYRFGGGKNKALQRKQRDDNTANGGMF</sequence>